<sequence>DLFEAKVYDEVENIRAKINDRAVCERASELNSGVTYKIEHPLAWGRGSLMGYANYYARIRFTENSSVWLIRVPRINSSIPQSLVNYLIRSEYVTLKFLETTKVPAPWAFDYRIVGDNKNQVGTLAANPKHNLVEATEQFYLKHVDDKGDHLMVDDELNIIRIID</sequence>
<dbReference type="OrthoDB" id="5327538at2759"/>
<comment type="caution">
    <text evidence="1">The sequence shown here is derived from an EMBL/GenBank/DDBJ whole genome shotgun (WGS) entry which is preliminary data.</text>
</comment>
<gene>
    <name evidence="1" type="ORF">N7498_001667</name>
</gene>
<proteinExistence type="predicted"/>
<evidence type="ECO:0000313" key="1">
    <source>
        <dbReference type="EMBL" id="KAJ5215260.1"/>
    </source>
</evidence>
<dbReference type="EMBL" id="JAPQKR010000005">
    <property type="protein sequence ID" value="KAJ5215260.1"/>
    <property type="molecule type" value="Genomic_DNA"/>
</dbReference>
<evidence type="ECO:0000313" key="2">
    <source>
        <dbReference type="Proteomes" id="UP001150904"/>
    </source>
</evidence>
<reference evidence="1" key="2">
    <citation type="journal article" date="2023" name="IMA Fungus">
        <title>Comparative genomic study of the Penicillium genus elucidates a diverse pangenome and 15 lateral gene transfer events.</title>
        <authorList>
            <person name="Petersen C."/>
            <person name="Sorensen T."/>
            <person name="Nielsen M.R."/>
            <person name="Sondergaard T.E."/>
            <person name="Sorensen J.L."/>
            <person name="Fitzpatrick D.A."/>
            <person name="Frisvad J.C."/>
            <person name="Nielsen K.L."/>
        </authorList>
    </citation>
    <scope>NUCLEOTIDE SEQUENCE</scope>
    <source>
        <strain evidence="1">IBT 15544</strain>
    </source>
</reference>
<dbReference type="AlphaFoldDB" id="A0A9W9N8K3"/>
<protein>
    <submittedName>
        <fullName evidence="1">Uncharacterized protein</fullName>
    </submittedName>
</protein>
<dbReference type="GeneID" id="83176030"/>
<keyword evidence="2" id="KW-1185">Reference proteome</keyword>
<feature type="non-terminal residue" evidence="1">
    <location>
        <position position="1"/>
    </location>
</feature>
<dbReference type="RefSeq" id="XP_058311073.1">
    <property type="nucleotide sequence ID" value="XM_058448729.1"/>
</dbReference>
<dbReference type="Proteomes" id="UP001150904">
    <property type="component" value="Unassembled WGS sequence"/>
</dbReference>
<organism evidence="1 2">
    <name type="scientific">Penicillium cinerascens</name>
    <dbReference type="NCBI Taxonomy" id="70096"/>
    <lineage>
        <taxon>Eukaryota</taxon>
        <taxon>Fungi</taxon>
        <taxon>Dikarya</taxon>
        <taxon>Ascomycota</taxon>
        <taxon>Pezizomycotina</taxon>
        <taxon>Eurotiomycetes</taxon>
        <taxon>Eurotiomycetidae</taxon>
        <taxon>Eurotiales</taxon>
        <taxon>Aspergillaceae</taxon>
        <taxon>Penicillium</taxon>
    </lineage>
</organism>
<accession>A0A9W9N8K3</accession>
<reference evidence="1" key="1">
    <citation type="submission" date="2022-12" db="EMBL/GenBank/DDBJ databases">
        <authorList>
            <person name="Petersen C."/>
        </authorList>
    </citation>
    <scope>NUCLEOTIDE SEQUENCE</scope>
    <source>
        <strain evidence="1">IBT 15544</strain>
    </source>
</reference>
<name>A0A9W9N8K3_9EURO</name>